<proteinExistence type="predicted"/>
<evidence type="ECO:0000313" key="2">
    <source>
        <dbReference type="EMBL" id="CAI9181188.1"/>
    </source>
</evidence>
<name>A0ABN9A8K7_RANTA</name>
<keyword evidence="3" id="KW-1185">Reference proteome</keyword>
<organism evidence="2 3">
    <name type="scientific">Rangifer tarandus platyrhynchus</name>
    <name type="common">Svalbard reindeer</name>
    <dbReference type="NCBI Taxonomy" id="3082113"/>
    <lineage>
        <taxon>Eukaryota</taxon>
        <taxon>Metazoa</taxon>
        <taxon>Chordata</taxon>
        <taxon>Craniata</taxon>
        <taxon>Vertebrata</taxon>
        <taxon>Euteleostomi</taxon>
        <taxon>Mammalia</taxon>
        <taxon>Eutheria</taxon>
        <taxon>Laurasiatheria</taxon>
        <taxon>Artiodactyla</taxon>
        <taxon>Ruminantia</taxon>
        <taxon>Pecora</taxon>
        <taxon>Cervidae</taxon>
        <taxon>Odocoileinae</taxon>
        <taxon>Rangifer</taxon>
    </lineage>
</organism>
<gene>
    <name evidence="2" type="ORF">MRATA1EN1_LOCUS30150</name>
</gene>
<evidence type="ECO:0000256" key="1">
    <source>
        <dbReference type="SAM" id="MobiDB-lite"/>
    </source>
</evidence>
<sequence>MLLRISGAPHHSGCSAAGPAAALQPGFPCPGAARCIPSREAESGEYGCDTIKCQRTATMIRRRELGGTPGRAQEAELRGLRLEGPPTSPGATSGAGLGPNCPGPGPH</sequence>
<dbReference type="Proteomes" id="UP001176941">
    <property type="component" value="Chromosome X"/>
</dbReference>
<reference evidence="2" key="1">
    <citation type="submission" date="2023-04" db="EMBL/GenBank/DDBJ databases">
        <authorList>
            <consortium name="ELIXIR-Norway"/>
        </authorList>
    </citation>
    <scope>NUCLEOTIDE SEQUENCE [LARGE SCALE GENOMIC DNA]</scope>
</reference>
<feature type="region of interest" description="Disordered" evidence="1">
    <location>
        <begin position="64"/>
        <end position="107"/>
    </location>
</feature>
<dbReference type="EMBL" id="OX460343">
    <property type="protein sequence ID" value="CAI9181188.1"/>
    <property type="molecule type" value="Genomic_DNA"/>
</dbReference>
<accession>A0ABN9A8K7</accession>
<evidence type="ECO:0000313" key="3">
    <source>
        <dbReference type="Proteomes" id="UP001176941"/>
    </source>
</evidence>
<protein>
    <submittedName>
        <fullName evidence="2">Uncharacterized protein</fullName>
    </submittedName>
</protein>